<gene>
    <name evidence="1" type="ORF">EDD28_2468</name>
</gene>
<keyword evidence="2" id="KW-1185">Reference proteome</keyword>
<comment type="caution">
    <text evidence="1">The sequence shown here is derived from an EMBL/GenBank/DDBJ whole genome shotgun (WGS) entry which is preliminary data.</text>
</comment>
<dbReference type="SUPFAM" id="SSF56219">
    <property type="entry name" value="DNase I-like"/>
    <property type="match status" value="1"/>
</dbReference>
<name>A0A3N2DDX0_9MICO</name>
<dbReference type="RefSeq" id="WP_123739828.1">
    <property type="nucleotide sequence ID" value="NZ_RKHQ01000001.1"/>
</dbReference>
<evidence type="ECO:0000313" key="1">
    <source>
        <dbReference type="EMBL" id="ROR97858.1"/>
    </source>
</evidence>
<dbReference type="InterPro" id="IPR036691">
    <property type="entry name" value="Endo/exonu/phosph_ase_sf"/>
</dbReference>
<reference evidence="1 2" key="1">
    <citation type="submission" date="2018-11" db="EMBL/GenBank/DDBJ databases">
        <title>Sequencing the genomes of 1000 actinobacteria strains.</title>
        <authorList>
            <person name="Klenk H.-P."/>
        </authorList>
    </citation>
    <scope>NUCLEOTIDE SEQUENCE [LARGE SCALE GENOMIC DNA]</scope>
    <source>
        <strain evidence="1 2">DSM 13521</strain>
    </source>
</reference>
<evidence type="ECO:0000313" key="2">
    <source>
        <dbReference type="Proteomes" id="UP000275356"/>
    </source>
</evidence>
<sequence length="310" mass="33710">MGSRCGVAYDEAVWVWTGVGGKEPSAWAERNMVWLLLSHVATGVNIVAAADHWHPDNGATRNTQASDTHARLKAIADRYRCTTVLGVDMNDYGATYGQPVTRMSGGGIFKNLKLDCPGVRRPEWPTWHNWKANPPWTDAGNSQNEWLDTMWLRHGEYLTGGIWAATLPIATAAQSDHHLLTATIAVTNKLPPVAGYDTGWQYLDTFQNAFVAAAGEERPQVRVRNEQILGRGVLSRASAPAANAVMVVLPDWARPSPAAVGEESMVPVASYGATTWVAPALVGIHPDGSVRLKAGDYRYIYLDGLNIPRG</sequence>
<dbReference type="EMBL" id="RKHQ01000001">
    <property type="protein sequence ID" value="ROR97858.1"/>
    <property type="molecule type" value="Genomic_DNA"/>
</dbReference>
<accession>A0A3N2DDX0</accession>
<proteinExistence type="predicted"/>
<evidence type="ECO:0008006" key="3">
    <source>
        <dbReference type="Google" id="ProtNLM"/>
    </source>
</evidence>
<organism evidence="1 2">
    <name type="scientific">Salana multivorans</name>
    <dbReference type="NCBI Taxonomy" id="120377"/>
    <lineage>
        <taxon>Bacteria</taxon>
        <taxon>Bacillati</taxon>
        <taxon>Actinomycetota</taxon>
        <taxon>Actinomycetes</taxon>
        <taxon>Micrococcales</taxon>
        <taxon>Beutenbergiaceae</taxon>
        <taxon>Salana</taxon>
    </lineage>
</organism>
<dbReference type="OrthoDB" id="5326046at2"/>
<dbReference type="Proteomes" id="UP000275356">
    <property type="component" value="Unassembled WGS sequence"/>
</dbReference>
<protein>
    <recommendedName>
        <fullName evidence="3">Endonuclease/exonuclease/phosphatase family protein</fullName>
    </recommendedName>
</protein>
<dbReference type="AlphaFoldDB" id="A0A3N2DDX0"/>